<dbReference type="RefSeq" id="WP_070166494.1">
    <property type="nucleotide sequence ID" value="NZ_CP118259.1"/>
</dbReference>
<dbReference type="Proteomes" id="UP000175993">
    <property type="component" value="Unassembled WGS sequence"/>
</dbReference>
<name>A0ABD6GBI9_AGRVI</name>
<dbReference type="AlphaFoldDB" id="A0ABD6GBI9"/>
<sequence length="124" mass="14915">MSRHPNKRSYFGKEDFGYRYDFADVRDLSDVKLASFAIHHPYGSLWIRGYRLGRFNENIEELPILFDNIKGIFILTRDWSIWRPWNIKFELGFNIKQEDIPRKAEALIDDVCKNIDKLHRYLYG</sequence>
<comment type="caution">
    <text evidence="1">The sequence shown here is derived from an EMBL/GenBank/DDBJ whole genome shotgun (WGS) entry which is preliminary data.</text>
</comment>
<reference evidence="1 2" key="1">
    <citation type="submission" date="2019-11" db="EMBL/GenBank/DDBJ databases">
        <title>Whole-genome sequencing of Allorhizobium vitis.</title>
        <authorList>
            <person name="Gan H.M."/>
            <person name="Savka M.A."/>
        </authorList>
    </citation>
    <scope>NUCLEOTIDE SEQUENCE [LARGE SCALE GENOMIC DNA]</scope>
    <source>
        <strain evidence="1 2">AB4</strain>
    </source>
</reference>
<evidence type="ECO:0000313" key="2">
    <source>
        <dbReference type="Proteomes" id="UP000175993"/>
    </source>
</evidence>
<proteinExistence type="predicted"/>
<gene>
    <name evidence="1" type="ORF">BBI04_002555</name>
</gene>
<organism evidence="1 2">
    <name type="scientific">Agrobacterium vitis</name>
    <name type="common">Rhizobium vitis</name>
    <dbReference type="NCBI Taxonomy" id="373"/>
    <lineage>
        <taxon>Bacteria</taxon>
        <taxon>Pseudomonadati</taxon>
        <taxon>Pseudomonadota</taxon>
        <taxon>Alphaproteobacteria</taxon>
        <taxon>Hyphomicrobiales</taxon>
        <taxon>Rhizobiaceae</taxon>
        <taxon>Rhizobium/Agrobacterium group</taxon>
        <taxon>Agrobacterium</taxon>
    </lineage>
</organism>
<accession>A0ABD6GBI9</accession>
<evidence type="ECO:0000313" key="1">
    <source>
        <dbReference type="EMBL" id="MUP03704.1"/>
    </source>
</evidence>
<protein>
    <submittedName>
        <fullName evidence="1">Uncharacterized protein</fullName>
    </submittedName>
</protein>
<dbReference type="EMBL" id="MBEV02000001">
    <property type="protein sequence ID" value="MUP03704.1"/>
    <property type="molecule type" value="Genomic_DNA"/>
</dbReference>